<keyword evidence="7" id="KW-0496">Mitochondrion</keyword>
<accession>A0AAV9ICS5</accession>
<dbReference type="InterPro" id="IPR049562">
    <property type="entry name" value="SLC25A33/36-like"/>
</dbReference>
<keyword evidence="2 10" id="KW-0813">Transport</keyword>
<evidence type="ECO:0000256" key="4">
    <source>
        <dbReference type="ARBA" id="ARBA00022737"/>
    </source>
</evidence>
<evidence type="ECO:0000256" key="3">
    <source>
        <dbReference type="ARBA" id="ARBA00022692"/>
    </source>
</evidence>
<dbReference type="PROSITE" id="PS50920">
    <property type="entry name" value="SOLCAR"/>
    <property type="match status" value="3"/>
</dbReference>
<evidence type="ECO:0000256" key="11">
    <source>
        <dbReference type="SAM" id="MobiDB-lite"/>
    </source>
</evidence>
<dbReference type="GO" id="GO:0015218">
    <property type="term" value="F:pyrimidine nucleotide transmembrane transporter activity"/>
    <property type="evidence" value="ECO:0007669"/>
    <property type="project" value="InterPro"/>
</dbReference>
<evidence type="ECO:0000256" key="8">
    <source>
        <dbReference type="ARBA" id="ARBA00023136"/>
    </source>
</evidence>
<dbReference type="SUPFAM" id="SSF103506">
    <property type="entry name" value="Mitochondrial carrier"/>
    <property type="match status" value="1"/>
</dbReference>
<keyword evidence="8 9" id="KW-0472">Membrane</keyword>
<dbReference type="FunFam" id="1.50.40.10:FF:000075">
    <property type="entry name" value="Nicotinamide adenine dinucleotide transporter 2, mitochondrial"/>
    <property type="match status" value="1"/>
</dbReference>
<keyword evidence="13" id="KW-1185">Reference proteome</keyword>
<keyword evidence="5" id="KW-0999">Mitochondrion inner membrane</keyword>
<dbReference type="Pfam" id="PF00153">
    <property type="entry name" value="Mito_carr"/>
    <property type="match status" value="3"/>
</dbReference>
<protein>
    <recommendedName>
        <fullName evidence="14">Mitochondrial carrier protein</fullName>
    </recommendedName>
</protein>
<evidence type="ECO:0000256" key="2">
    <source>
        <dbReference type="ARBA" id="ARBA00022448"/>
    </source>
</evidence>
<dbReference type="InterPro" id="IPR018108">
    <property type="entry name" value="MCP_transmembrane"/>
</dbReference>
<feature type="repeat" description="Solcar" evidence="9">
    <location>
        <begin position="148"/>
        <end position="237"/>
    </location>
</feature>
<keyword evidence="4" id="KW-0677">Repeat</keyword>
<evidence type="ECO:0000256" key="6">
    <source>
        <dbReference type="ARBA" id="ARBA00022989"/>
    </source>
</evidence>
<feature type="repeat" description="Solcar" evidence="9">
    <location>
        <begin position="244"/>
        <end position="332"/>
    </location>
</feature>
<gene>
    <name evidence="12" type="ORF">GAYE_SCF08G3018</name>
</gene>
<keyword evidence="3 9" id="KW-0812">Transmembrane</keyword>
<evidence type="ECO:0000256" key="7">
    <source>
        <dbReference type="ARBA" id="ARBA00023128"/>
    </source>
</evidence>
<dbReference type="EMBL" id="JANCYU010000028">
    <property type="protein sequence ID" value="KAK4525113.1"/>
    <property type="molecule type" value="Genomic_DNA"/>
</dbReference>
<proteinExistence type="inferred from homology"/>
<dbReference type="GO" id="GO:1990519">
    <property type="term" value="P:pyrimidine nucleotide import into mitochondrion"/>
    <property type="evidence" value="ECO:0007669"/>
    <property type="project" value="TreeGrafter"/>
</dbReference>
<organism evidence="12 13">
    <name type="scientific">Galdieria yellowstonensis</name>
    <dbReference type="NCBI Taxonomy" id="3028027"/>
    <lineage>
        <taxon>Eukaryota</taxon>
        <taxon>Rhodophyta</taxon>
        <taxon>Bangiophyceae</taxon>
        <taxon>Galdieriales</taxon>
        <taxon>Galdieriaceae</taxon>
        <taxon>Galdieria</taxon>
    </lineage>
</organism>
<evidence type="ECO:0000256" key="1">
    <source>
        <dbReference type="ARBA" id="ARBA00004448"/>
    </source>
</evidence>
<dbReference type="AlphaFoldDB" id="A0AAV9ICS5"/>
<comment type="similarity">
    <text evidence="10">Belongs to the mitochondrial carrier (TC 2.A.29) family.</text>
</comment>
<name>A0AAV9ICS5_9RHOD</name>
<evidence type="ECO:0000313" key="12">
    <source>
        <dbReference type="EMBL" id="KAK4525113.1"/>
    </source>
</evidence>
<dbReference type="GO" id="GO:0005743">
    <property type="term" value="C:mitochondrial inner membrane"/>
    <property type="evidence" value="ECO:0007669"/>
    <property type="project" value="UniProtKB-SubCell"/>
</dbReference>
<dbReference type="PANTHER" id="PTHR45829">
    <property type="entry name" value="MITOCHONDRIAL CARRIER PROTEIN RIM2"/>
    <property type="match status" value="1"/>
</dbReference>
<evidence type="ECO:0000313" key="13">
    <source>
        <dbReference type="Proteomes" id="UP001300502"/>
    </source>
</evidence>
<dbReference type="Proteomes" id="UP001300502">
    <property type="component" value="Unassembled WGS sequence"/>
</dbReference>
<comment type="subcellular location">
    <subcellularLocation>
        <location evidence="1">Mitochondrion inner membrane</location>
        <topology evidence="1">Multi-pass membrane protein</topology>
    </subcellularLocation>
</comment>
<dbReference type="Gene3D" id="1.50.40.10">
    <property type="entry name" value="Mitochondrial carrier domain"/>
    <property type="match status" value="1"/>
</dbReference>
<evidence type="ECO:0008006" key="14">
    <source>
        <dbReference type="Google" id="ProtNLM"/>
    </source>
</evidence>
<evidence type="ECO:0000256" key="9">
    <source>
        <dbReference type="PROSITE-ProRule" id="PRU00282"/>
    </source>
</evidence>
<sequence length="449" mass="50579">MPHIECRCSCEQTDWWFEYQFCYQPYDFGDYLSRDKRLSFVKKQRQRRATAMVQSLPWRFWRPYTQQQQQSLPQQEEGRRESNVFFPTARMQLSSDKKSSTELSIVPVASVLASVQRAPRFGSHVSTTREDPEDEGLEGPKLPSVSKQKQLASLLAGGFAGTLSAAITCPLEVIKTKLQSTGSSQLAGNGSKAVQVAVQIASREGLPGFFRGLVPTLVGIIPARSTYFWAYTTSKTMMLQKMGESPLVHMLSAVIAGMVSNTITNPIWMLKTRMQLQAGGNGSILYTSYADAFQRIVKEEGFRGLYKGLSASYWGVTEGAIHFVVYERLKKWMYQRKRPEQSQERLSSLQYLSMAALSKLIASATTYPHEVVRTRLREQTPIPGALPKYRGVLQSIKTIAREEGVRGLYSGMGMHLLRVVPNTAIMFLTFELVSRWIENHPALNNSSEK</sequence>
<comment type="caution">
    <text evidence="12">The sequence shown here is derived from an EMBL/GenBank/DDBJ whole genome shotgun (WGS) entry which is preliminary data.</text>
</comment>
<evidence type="ECO:0000256" key="10">
    <source>
        <dbReference type="RuleBase" id="RU000488"/>
    </source>
</evidence>
<feature type="region of interest" description="Disordered" evidence="11">
    <location>
        <begin position="122"/>
        <end position="143"/>
    </location>
</feature>
<reference evidence="12 13" key="1">
    <citation type="submission" date="2022-07" db="EMBL/GenBank/DDBJ databases">
        <title>Genome-wide signatures of adaptation to extreme environments.</title>
        <authorList>
            <person name="Cho C.H."/>
            <person name="Yoon H.S."/>
        </authorList>
    </citation>
    <scope>NUCLEOTIDE SEQUENCE [LARGE SCALE GENOMIC DNA]</scope>
    <source>
        <strain evidence="12 13">108.79 E11</strain>
    </source>
</reference>
<feature type="repeat" description="Solcar" evidence="9">
    <location>
        <begin position="346"/>
        <end position="436"/>
    </location>
</feature>
<dbReference type="InterPro" id="IPR023395">
    <property type="entry name" value="MCP_dom_sf"/>
</dbReference>
<dbReference type="PANTHER" id="PTHR45829:SF4">
    <property type="entry name" value="MITOCHONDRIAL CARRIER PROTEIN RIM2"/>
    <property type="match status" value="1"/>
</dbReference>
<keyword evidence="6" id="KW-1133">Transmembrane helix</keyword>
<evidence type="ECO:0000256" key="5">
    <source>
        <dbReference type="ARBA" id="ARBA00022792"/>
    </source>
</evidence>